<feature type="region of interest" description="Disordered" evidence="2">
    <location>
        <begin position="175"/>
        <end position="254"/>
    </location>
</feature>
<evidence type="ECO:0000313" key="4">
    <source>
        <dbReference type="EMBL" id="CAD7274943.1"/>
    </source>
</evidence>
<sequence length="984" mass="109783">MAMPSRGDARSGPVAVNNKGPAPKPPPQGSTTNNHNNSVGNISRQQPPQTNDDNKAMIAARQQFMGEQAKLQSQRDSIERHQNKLQAEAEELFPTMKGSNVAAVVAGTPKTEQHQQQQQLQQQQQQQQNNKEREPDEQHLSQQNQNQQQKPSNILENHFPKMENVQNAMAPLRETPSQLHQQQQHQQMNTQPRHRPPDQQHPMHQHLQHQRATAAMSSLPRISGGGGIGAPQPPAPAPTSSSNSGGNPNTKGLASLARSASPYTAGDLLGKSHEELVLLLIQLRRDAGGLARGIQQIRAEIEAQMSLVDGPRGEVALRHCQELSFRLRDMERQFELQKPVLHLVSNMVKLGSLYGPQDPNLQQQQHQQQQQFLSRKEVQQKRLDTDQQQRRTAAAGPTAQSNQMFAYQGDQGPWDPNTHSPDHKELQMLLEGALESVRQKLQDVGALGPGELEKLRSHQQQLERELAQVRAHMIASALVLRLGQEEIRGFLLGSALANFGKIEEVMTTSWPVQLEDAEQENLRLEHELIALRQKVLMALKHATSLQAHGYANRELEAELVKVQKLTKDVQRRRVDLSYQVKSITERSLSSNHLNLIANEMSRGSPTGYSEDDEDIPMEPFPKEHAEIVIPGYLKEQAEVFQDFGPNEWESLMDLASVVKTKSISLIAKRGLDSEVDETEKELAREKVKLEKLKAAVKELEDERSNLEERKKIAALQREMAVLAAKEADLSALEFLGCIKRKAAGDLSSVLLRLQGLKDLWFEEGAGCKVYSEENVWILQLGESSEKITIRVGKLEHLMTRFVKENKVPGVRQPSSSTPQTKVSSVISPGPLRSILKTIENSAGASTSGVKRASTSSLMSGVGATVKRRKLRENPKFLVGGLTDANLEKFMEGKQFIPEKPVEYRRNVAQRLGLTSEHLERLEPIQLPVPGCIVQDWQHNTPEFSKIIEERTSDPLKPQVLVIGTSLTSYIRLGDVVYGGEAIYP</sequence>
<dbReference type="InterPro" id="IPR057971">
    <property type="entry name" value="PKHA4-7_TBCA"/>
</dbReference>
<name>A0A7R9BJ55_9CRUS</name>
<dbReference type="EMBL" id="OA882361">
    <property type="protein sequence ID" value="CAD7274943.1"/>
    <property type="molecule type" value="Genomic_DNA"/>
</dbReference>
<keyword evidence="1" id="KW-0175">Coiled coil</keyword>
<feature type="region of interest" description="Disordered" evidence="2">
    <location>
        <begin position="1"/>
        <end position="151"/>
    </location>
</feature>
<feature type="domain" description="Pleckstrin homology" evidence="3">
    <location>
        <begin position="429"/>
        <end position="477"/>
    </location>
</feature>
<accession>A0A7R9BJ55</accession>
<evidence type="ECO:0000256" key="2">
    <source>
        <dbReference type="SAM" id="MobiDB-lite"/>
    </source>
</evidence>
<evidence type="ECO:0000259" key="3">
    <source>
        <dbReference type="Pfam" id="PF25541"/>
    </source>
</evidence>
<evidence type="ECO:0000256" key="1">
    <source>
        <dbReference type="SAM" id="Coils"/>
    </source>
</evidence>
<feature type="compositionally biased region" description="Low complexity" evidence="2">
    <location>
        <begin position="114"/>
        <end position="128"/>
    </location>
</feature>
<evidence type="ECO:0000313" key="5">
    <source>
        <dbReference type="Proteomes" id="UP000678499"/>
    </source>
</evidence>
<dbReference type="AlphaFoldDB" id="A0A7R9BJ55"/>
<organism evidence="4">
    <name type="scientific">Notodromas monacha</name>
    <dbReference type="NCBI Taxonomy" id="399045"/>
    <lineage>
        <taxon>Eukaryota</taxon>
        <taxon>Metazoa</taxon>
        <taxon>Ecdysozoa</taxon>
        <taxon>Arthropoda</taxon>
        <taxon>Crustacea</taxon>
        <taxon>Oligostraca</taxon>
        <taxon>Ostracoda</taxon>
        <taxon>Podocopa</taxon>
        <taxon>Podocopida</taxon>
        <taxon>Cypridocopina</taxon>
        <taxon>Cypridoidea</taxon>
        <taxon>Cyprididae</taxon>
        <taxon>Notodromas</taxon>
    </lineage>
</organism>
<feature type="region of interest" description="Disordered" evidence="2">
    <location>
        <begin position="367"/>
        <end position="403"/>
    </location>
</feature>
<feature type="compositionally biased region" description="Low complexity" evidence="2">
    <location>
        <begin position="238"/>
        <end position="249"/>
    </location>
</feature>
<feature type="compositionally biased region" description="Polar residues" evidence="2">
    <location>
        <begin position="29"/>
        <end position="51"/>
    </location>
</feature>
<reference evidence="4" key="1">
    <citation type="submission" date="2020-11" db="EMBL/GenBank/DDBJ databases">
        <authorList>
            <person name="Tran Van P."/>
        </authorList>
    </citation>
    <scope>NUCLEOTIDE SEQUENCE</scope>
</reference>
<keyword evidence="5" id="KW-1185">Reference proteome</keyword>
<dbReference type="Pfam" id="PF25541">
    <property type="entry name" value="TBCA_PH"/>
    <property type="match status" value="1"/>
</dbReference>
<protein>
    <recommendedName>
        <fullName evidence="3">Pleckstrin homology domain-containing protein</fullName>
    </recommendedName>
</protein>
<feature type="compositionally biased region" description="Basic and acidic residues" evidence="2">
    <location>
        <begin position="130"/>
        <end position="139"/>
    </location>
</feature>
<dbReference type="Proteomes" id="UP000678499">
    <property type="component" value="Unassembled WGS sequence"/>
</dbReference>
<feature type="compositionally biased region" description="Basic and acidic residues" evidence="2">
    <location>
        <begin position="374"/>
        <end position="389"/>
    </location>
</feature>
<dbReference type="OrthoDB" id="43122at2759"/>
<feature type="coiled-coil region" evidence="1">
    <location>
        <begin position="514"/>
        <end position="572"/>
    </location>
</feature>
<feature type="coiled-coil region" evidence="1">
    <location>
        <begin position="668"/>
        <end position="725"/>
    </location>
</feature>
<feature type="compositionally biased region" description="Low complexity" evidence="2">
    <location>
        <begin position="178"/>
        <end position="187"/>
    </location>
</feature>
<gene>
    <name evidence="4" type="ORF">NMOB1V02_LOCUS2753</name>
</gene>
<dbReference type="EMBL" id="CAJPEX010000324">
    <property type="protein sequence ID" value="CAG0915095.1"/>
    <property type="molecule type" value="Genomic_DNA"/>
</dbReference>
<proteinExistence type="predicted"/>